<dbReference type="AlphaFoldDB" id="A0A3P6QR41"/>
<proteinExistence type="predicted"/>
<sequence length="35" mass="3771">MAESGISLRCSVERCTLRLSSGGTDDVCAAFKFEM</sequence>
<protein>
    <submittedName>
        <fullName evidence="1">Uncharacterized protein</fullName>
    </submittedName>
</protein>
<evidence type="ECO:0000313" key="1">
    <source>
        <dbReference type="EMBL" id="VDK43045.1"/>
    </source>
</evidence>
<evidence type="ECO:0000313" key="2">
    <source>
        <dbReference type="Proteomes" id="UP000271098"/>
    </source>
</evidence>
<dbReference type="OrthoDB" id="10396674at2759"/>
<dbReference type="EMBL" id="UYRT01007649">
    <property type="protein sequence ID" value="VDK43045.1"/>
    <property type="molecule type" value="Genomic_DNA"/>
</dbReference>
<organism evidence="1 2">
    <name type="scientific">Gongylonema pulchrum</name>
    <dbReference type="NCBI Taxonomy" id="637853"/>
    <lineage>
        <taxon>Eukaryota</taxon>
        <taxon>Metazoa</taxon>
        <taxon>Ecdysozoa</taxon>
        <taxon>Nematoda</taxon>
        <taxon>Chromadorea</taxon>
        <taxon>Rhabditida</taxon>
        <taxon>Spirurina</taxon>
        <taxon>Spiruromorpha</taxon>
        <taxon>Spiruroidea</taxon>
        <taxon>Gongylonematidae</taxon>
        <taxon>Gongylonema</taxon>
    </lineage>
</organism>
<dbReference type="Proteomes" id="UP000271098">
    <property type="component" value="Unassembled WGS sequence"/>
</dbReference>
<keyword evidence="2" id="KW-1185">Reference proteome</keyword>
<accession>A0A3P6QR41</accession>
<name>A0A3P6QR41_9BILA</name>
<gene>
    <name evidence="1" type="ORF">GPUH_LOCUS4179</name>
</gene>
<reference evidence="1 2" key="1">
    <citation type="submission" date="2018-11" db="EMBL/GenBank/DDBJ databases">
        <authorList>
            <consortium name="Pathogen Informatics"/>
        </authorList>
    </citation>
    <scope>NUCLEOTIDE SEQUENCE [LARGE SCALE GENOMIC DNA]</scope>
</reference>